<protein>
    <submittedName>
        <fullName evidence="2">Uncharacterized protein</fullName>
    </submittedName>
</protein>
<feature type="region of interest" description="Disordered" evidence="1">
    <location>
        <begin position="1"/>
        <end position="21"/>
    </location>
</feature>
<comment type="caution">
    <text evidence="2">The sequence shown here is derived from an EMBL/GenBank/DDBJ whole genome shotgun (WGS) entry which is preliminary data.</text>
</comment>
<evidence type="ECO:0000256" key="1">
    <source>
        <dbReference type="SAM" id="MobiDB-lite"/>
    </source>
</evidence>
<dbReference type="AlphaFoldDB" id="A0A0F8WQ19"/>
<dbReference type="EMBL" id="LAZR01063686">
    <property type="protein sequence ID" value="KKK59017.1"/>
    <property type="molecule type" value="Genomic_DNA"/>
</dbReference>
<feature type="compositionally biased region" description="Basic and acidic residues" evidence="1">
    <location>
        <begin position="1"/>
        <end position="11"/>
    </location>
</feature>
<proteinExistence type="predicted"/>
<reference evidence="2" key="1">
    <citation type="journal article" date="2015" name="Nature">
        <title>Complex archaea that bridge the gap between prokaryotes and eukaryotes.</title>
        <authorList>
            <person name="Spang A."/>
            <person name="Saw J.H."/>
            <person name="Jorgensen S.L."/>
            <person name="Zaremba-Niedzwiedzka K."/>
            <person name="Martijn J."/>
            <person name="Lind A.E."/>
            <person name="van Eijk R."/>
            <person name="Schleper C."/>
            <person name="Guy L."/>
            <person name="Ettema T.J."/>
        </authorList>
    </citation>
    <scope>NUCLEOTIDE SEQUENCE</scope>
</reference>
<accession>A0A0F8WQ19</accession>
<organism evidence="2">
    <name type="scientific">marine sediment metagenome</name>
    <dbReference type="NCBI Taxonomy" id="412755"/>
    <lineage>
        <taxon>unclassified sequences</taxon>
        <taxon>metagenomes</taxon>
        <taxon>ecological metagenomes</taxon>
    </lineage>
</organism>
<gene>
    <name evidence="2" type="ORF">LCGC14_3038580</name>
</gene>
<sequence length="78" mass="8900">MLNGGKRERAGNKLGNTRPKITDHWTQDDIADYFTRLIQRVMPKSWPQCAAEVTVTRVFLENFSGDSVRFLGRGFSNP</sequence>
<evidence type="ECO:0000313" key="2">
    <source>
        <dbReference type="EMBL" id="KKK59017.1"/>
    </source>
</evidence>
<name>A0A0F8WQ19_9ZZZZ</name>
<feature type="non-terminal residue" evidence="2">
    <location>
        <position position="78"/>
    </location>
</feature>